<evidence type="ECO:0000256" key="2">
    <source>
        <dbReference type="ARBA" id="ARBA00023015"/>
    </source>
</evidence>
<evidence type="ECO:0000259" key="7">
    <source>
        <dbReference type="PROSITE" id="PS50888"/>
    </source>
</evidence>
<dbReference type="GO" id="GO:0046983">
    <property type="term" value="F:protein dimerization activity"/>
    <property type="evidence" value="ECO:0007669"/>
    <property type="project" value="InterPro"/>
</dbReference>
<protein>
    <recommendedName>
        <fullName evidence="7">BHLH domain-containing protein</fullName>
    </recommendedName>
</protein>
<dbReference type="GO" id="GO:0003700">
    <property type="term" value="F:DNA-binding transcription factor activity"/>
    <property type="evidence" value="ECO:0007669"/>
    <property type="project" value="InterPro"/>
</dbReference>
<accession>A0AAV5MBE8</accession>
<dbReference type="PANTHER" id="PTHR45914:SF59">
    <property type="entry name" value="TRANSCRIPTION FACTOR BHLH83-LIKE"/>
    <property type="match status" value="1"/>
</dbReference>
<dbReference type="Proteomes" id="UP001054252">
    <property type="component" value="Unassembled WGS sequence"/>
</dbReference>
<proteinExistence type="predicted"/>
<keyword evidence="2" id="KW-0805">Transcription regulation</keyword>
<dbReference type="InterPro" id="IPR011598">
    <property type="entry name" value="bHLH_dom"/>
</dbReference>
<comment type="caution">
    <text evidence="8">The sequence shown here is derived from an EMBL/GenBank/DDBJ whole genome shotgun (WGS) entry which is preliminary data.</text>
</comment>
<keyword evidence="9" id="KW-1185">Reference proteome</keyword>
<feature type="domain" description="BHLH" evidence="7">
    <location>
        <begin position="173"/>
        <end position="216"/>
    </location>
</feature>
<dbReference type="InterPro" id="IPR036638">
    <property type="entry name" value="HLH_DNA-bd_sf"/>
</dbReference>
<dbReference type="GO" id="GO:0003677">
    <property type="term" value="F:DNA binding"/>
    <property type="evidence" value="ECO:0007669"/>
    <property type="project" value="UniProtKB-KW"/>
</dbReference>
<organism evidence="8 9">
    <name type="scientific">Rubroshorea leprosula</name>
    <dbReference type="NCBI Taxonomy" id="152421"/>
    <lineage>
        <taxon>Eukaryota</taxon>
        <taxon>Viridiplantae</taxon>
        <taxon>Streptophyta</taxon>
        <taxon>Embryophyta</taxon>
        <taxon>Tracheophyta</taxon>
        <taxon>Spermatophyta</taxon>
        <taxon>Magnoliopsida</taxon>
        <taxon>eudicotyledons</taxon>
        <taxon>Gunneridae</taxon>
        <taxon>Pentapetalae</taxon>
        <taxon>rosids</taxon>
        <taxon>malvids</taxon>
        <taxon>Malvales</taxon>
        <taxon>Dipterocarpaceae</taxon>
        <taxon>Rubroshorea</taxon>
    </lineage>
</organism>
<name>A0AAV5MBE8_9ROSI</name>
<feature type="region of interest" description="Disordered" evidence="6">
    <location>
        <begin position="155"/>
        <end position="186"/>
    </location>
</feature>
<evidence type="ECO:0000256" key="5">
    <source>
        <dbReference type="ARBA" id="ARBA00023242"/>
    </source>
</evidence>
<evidence type="ECO:0000256" key="3">
    <source>
        <dbReference type="ARBA" id="ARBA00023125"/>
    </source>
</evidence>
<evidence type="ECO:0000256" key="1">
    <source>
        <dbReference type="ARBA" id="ARBA00004123"/>
    </source>
</evidence>
<gene>
    <name evidence="8" type="ORF">SLEP1_g54031</name>
</gene>
<keyword evidence="5" id="KW-0539">Nucleus</keyword>
<dbReference type="PROSITE" id="PS50888">
    <property type="entry name" value="BHLH"/>
    <property type="match status" value="1"/>
</dbReference>
<dbReference type="InterPro" id="IPR045843">
    <property type="entry name" value="IND-like"/>
</dbReference>
<sequence length="216" mass="23533">MAFGEENSLEKSTAVGSSVVKKFGMSSSSSFSAPCSLDSNPFQVLNYQPEEAQSMINFKGGYDGMQGNESLLSFEHTFQGSGNYSMWEGNPRLVEDFNCFETSSSFTAAKGSHSDWLYTEGTTVSDNIQESALPETIGVKRPHLGESMQGLKKQCSSSSGAAINKKQKPKSGPSKDPQSIAAKNRRERINERLKILQELVPNGSKVGPDMLIWLPC</sequence>
<keyword evidence="4" id="KW-0804">Transcription</keyword>
<dbReference type="SUPFAM" id="SSF47459">
    <property type="entry name" value="HLH, helix-loop-helix DNA-binding domain"/>
    <property type="match status" value="1"/>
</dbReference>
<comment type="subcellular location">
    <subcellularLocation>
        <location evidence="1">Nucleus</location>
    </subcellularLocation>
</comment>
<evidence type="ECO:0000256" key="6">
    <source>
        <dbReference type="SAM" id="MobiDB-lite"/>
    </source>
</evidence>
<dbReference type="GO" id="GO:0005634">
    <property type="term" value="C:nucleus"/>
    <property type="evidence" value="ECO:0007669"/>
    <property type="project" value="UniProtKB-SubCell"/>
</dbReference>
<dbReference type="PANTHER" id="PTHR45914">
    <property type="entry name" value="TRANSCRIPTION FACTOR HEC3-RELATED"/>
    <property type="match status" value="1"/>
</dbReference>
<reference evidence="8 9" key="1">
    <citation type="journal article" date="2021" name="Commun. Biol.">
        <title>The genome of Shorea leprosula (Dipterocarpaceae) highlights the ecological relevance of drought in aseasonal tropical rainforests.</title>
        <authorList>
            <person name="Ng K.K.S."/>
            <person name="Kobayashi M.J."/>
            <person name="Fawcett J.A."/>
            <person name="Hatakeyama M."/>
            <person name="Paape T."/>
            <person name="Ng C.H."/>
            <person name="Ang C.C."/>
            <person name="Tnah L.H."/>
            <person name="Lee C.T."/>
            <person name="Nishiyama T."/>
            <person name="Sese J."/>
            <person name="O'Brien M.J."/>
            <person name="Copetti D."/>
            <person name="Mohd Noor M.I."/>
            <person name="Ong R.C."/>
            <person name="Putra M."/>
            <person name="Sireger I.Z."/>
            <person name="Indrioko S."/>
            <person name="Kosugi Y."/>
            <person name="Izuno A."/>
            <person name="Isagi Y."/>
            <person name="Lee S.L."/>
            <person name="Shimizu K.K."/>
        </authorList>
    </citation>
    <scope>NUCLEOTIDE SEQUENCE [LARGE SCALE GENOMIC DNA]</scope>
    <source>
        <strain evidence="8">214</strain>
    </source>
</reference>
<evidence type="ECO:0000256" key="4">
    <source>
        <dbReference type="ARBA" id="ARBA00023163"/>
    </source>
</evidence>
<dbReference type="Gene3D" id="4.10.280.10">
    <property type="entry name" value="Helix-loop-helix DNA-binding domain"/>
    <property type="match status" value="1"/>
</dbReference>
<dbReference type="AlphaFoldDB" id="A0AAV5MBE8"/>
<evidence type="ECO:0000313" key="9">
    <source>
        <dbReference type="Proteomes" id="UP001054252"/>
    </source>
</evidence>
<dbReference type="EMBL" id="BPVZ01000221">
    <property type="protein sequence ID" value="GKV47105.1"/>
    <property type="molecule type" value="Genomic_DNA"/>
</dbReference>
<evidence type="ECO:0000313" key="8">
    <source>
        <dbReference type="EMBL" id="GKV47105.1"/>
    </source>
</evidence>
<keyword evidence="3" id="KW-0238">DNA-binding</keyword>